<keyword evidence="1" id="KW-0472">Membrane</keyword>
<comment type="caution">
    <text evidence="2">The sequence shown here is derived from an EMBL/GenBank/DDBJ whole genome shotgun (WGS) entry which is preliminary data.</text>
</comment>
<evidence type="ECO:0000256" key="1">
    <source>
        <dbReference type="SAM" id="Phobius"/>
    </source>
</evidence>
<feature type="transmembrane region" description="Helical" evidence="1">
    <location>
        <begin position="44"/>
        <end position="62"/>
    </location>
</feature>
<reference evidence="2 3" key="1">
    <citation type="submission" date="2018-08" db="EMBL/GenBank/DDBJ databases">
        <title>A genome reference for cultivated species of the human gut microbiota.</title>
        <authorList>
            <person name="Zou Y."/>
            <person name="Xue W."/>
            <person name="Luo G."/>
        </authorList>
    </citation>
    <scope>NUCLEOTIDE SEQUENCE [LARGE SCALE GENOMIC DNA]</scope>
    <source>
        <strain evidence="2 3">AF37-12</strain>
    </source>
</reference>
<name>A0A412GEL0_BACT4</name>
<dbReference type="EMBL" id="QROV01000007">
    <property type="protein sequence ID" value="RHL61158.1"/>
    <property type="molecule type" value="Genomic_DNA"/>
</dbReference>
<dbReference type="AlphaFoldDB" id="A0A412GEL0"/>
<keyword evidence="1" id="KW-0812">Transmembrane</keyword>
<evidence type="ECO:0000313" key="2">
    <source>
        <dbReference type="EMBL" id="RHL61158.1"/>
    </source>
</evidence>
<proteinExistence type="predicted"/>
<dbReference type="Proteomes" id="UP000283616">
    <property type="component" value="Unassembled WGS sequence"/>
</dbReference>
<gene>
    <name evidence="2" type="ORF">DW011_07965</name>
</gene>
<protein>
    <submittedName>
        <fullName evidence="2">Uncharacterized protein</fullName>
    </submittedName>
</protein>
<organism evidence="2 3">
    <name type="scientific">Bacteroides thetaiotaomicron</name>
    <dbReference type="NCBI Taxonomy" id="818"/>
    <lineage>
        <taxon>Bacteria</taxon>
        <taxon>Pseudomonadati</taxon>
        <taxon>Bacteroidota</taxon>
        <taxon>Bacteroidia</taxon>
        <taxon>Bacteroidales</taxon>
        <taxon>Bacteroidaceae</taxon>
        <taxon>Bacteroides</taxon>
    </lineage>
</organism>
<accession>A0A412GEL0</accession>
<keyword evidence="1" id="KW-1133">Transmembrane helix</keyword>
<evidence type="ECO:0000313" key="3">
    <source>
        <dbReference type="Proteomes" id="UP000283616"/>
    </source>
</evidence>
<sequence length="63" mass="7501">MQPARRGIFLWKYGITAVGHEDNVFSCSKTFLPYLRIKRKKMEFYLFPICVFVYLCVIFKSVT</sequence>